<feature type="transmembrane region" description="Helical" evidence="1">
    <location>
        <begin position="196"/>
        <end position="221"/>
    </location>
</feature>
<accession>A0A5A7UVR0</accession>
<comment type="caution">
    <text evidence="2">The sequence shown here is derived from an EMBL/GenBank/DDBJ whole genome shotgun (WGS) entry which is preliminary data.</text>
</comment>
<evidence type="ECO:0000256" key="1">
    <source>
        <dbReference type="SAM" id="Phobius"/>
    </source>
</evidence>
<gene>
    <name evidence="2" type="ORF">E6C27_scaffold160G00260</name>
</gene>
<evidence type="ECO:0000313" key="2">
    <source>
        <dbReference type="EMBL" id="KAA0060063.1"/>
    </source>
</evidence>
<reference evidence="2 3" key="1">
    <citation type="submission" date="2019-08" db="EMBL/GenBank/DDBJ databases">
        <title>Draft genome sequences of two oriental melons (Cucumis melo L. var makuwa).</title>
        <authorList>
            <person name="Kwon S.-Y."/>
        </authorList>
    </citation>
    <scope>NUCLEOTIDE SEQUENCE [LARGE SCALE GENOMIC DNA]</scope>
    <source>
        <strain evidence="3">cv. SW 3</strain>
        <tissue evidence="2">Leaf</tissue>
    </source>
</reference>
<organism evidence="2 3">
    <name type="scientific">Cucumis melo var. makuwa</name>
    <name type="common">Oriental melon</name>
    <dbReference type="NCBI Taxonomy" id="1194695"/>
    <lineage>
        <taxon>Eukaryota</taxon>
        <taxon>Viridiplantae</taxon>
        <taxon>Streptophyta</taxon>
        <taxon>Embryophyta</taxon>
        <taxon>Tracheophyta</taxon>
        <taxon>Spermatophyta</taxon>
        <taxon>Magnoliopsida</taxon>
        <taxon>eudicotyledons</taxon>
        <taxon>Gunneridae</taxon>
        <taxon>Pentapetalae</taxon>
        <taxon>rosids</taxon>
        <taxon>fabids</taxon>
        <taxon>Cucurbitales</taxon>
        <taxon>Cucurbitaceae</taxon>
        <taxon>Benincaseae</taxon>
        <taxon>Cucumis</taxon>
    </lineage>
</organism>
<dbReference type="Proteomes" id="UP000321393">
    <property type="component" value="Unassembled WGS sequence"/>
</dbReference>
<sequence>MVRIIDSEETLEFRSVTASVVGTNSPLFGWIRLNVELNKEFSYISGKGFLTTGPRTETGNVDTGYELCRGGTKGLEISWVDCVYAVERCCNLNTTVMSNMDVMHKIDYIWLSIDCGVTISFIYEVEYLTGMVFFEIPRLICVSFGITRLICASFGITRLISVSFGITRLICASFGITRLISVSFGITRLICASFGITRLICASFGITRLICASFGITRLMCKGMARGKKDA</sequence>
<feature type="transmembrane region" description="Helical" evidence="1">
    <location>
        <begin position="106"/>
        <end position="124"/>
    </location>
</feature>
<protein>
    <recommendedName>
        <fullName evidence="4">Mucin-19-like</fullName>
    </recommendedName>
</protein>
<keyword evidence="1" id="KW-0472">Membrane</keyword>
<dbReference type="EMBL" id="SSTE01005747">
    <property type="protein sequence ID" value="KAA0060063.1"/>
    <property type="molecule type" value="Genomic_DNA"/>
</dbReference>
<evidence type="ECO:0008006" key="4">
    <source>
        <dbReference type="Google" id="ProtNLM"/>
    </source>
</evidence>
<feature type="transmembrane region" description="Helical" evidence="1">
    <location>
        <begin position="136"/>
        <end position="157"/>
    </location>
</feature>
<evidence type="ECO:0000313" key="3">
    <source>
        <dbReference type="Proteomes" id="UP000321393"/>
    </source>
</evidence>
<keyword evidence="1" id="KW-0812">Transmembrane</keyword>
<proteinExistence type="predicted"/>
<dbReference type="STRING" id="1194695.A0A5A7UVR0"/>
<dbReference type="AlphaFoldDB" id="A0A5A7UVR0"/>
<feature type="transmembrane region" description="Helical" evidence="1">
    <location>
        <begin position="169"/>
        <end position="190"/>
    </location>
</feature>
<name>A0A5A7UVR0_CUCMM</name>
<keyword evidence="1" id="KW-1133">Transmembrane helix</keyword>